<accession>A0A833PID8</accession>
<reference evidence="3" key="1">
    <citation type="journal article" date="2020" name="MBio">
        <title>Horizontal gene transfer to a defensive symbiont with a reduced genome amongst a multipartite beetle microbiome.</title>
        <authorList>
            <person name="Waterworth S.C."/>
            <person name="Florez L.V."/>
            <person name="Rees E.R."/>
            <person name="Hertweck C."/>
            <person name="Kaltenpoth M."/>
            <person name="Kwan J.C."/>
        </authorList>
    </citation>
    <scope>NUCLEOTIDE SEQUENCE [LARGE SCALE GENOMIC DNA]</scope>
</reference>
<protein>
    <submittedName>
        <fullName evidence="2">Uncharacterized protein</fullName>
    </submittedName>
</protein>
<sequence length="390" mass="43612">MKKKNLQRVMAAIFAAYISPSNAGMSFGESNSETGQLTVSGYVRGNYQVKDYGENADDQKIRFDAAQLKLDYERGNLFGHAEYRCYQYERFCDFSSMIDAYAGYRLNKTDQIVVGMQAIPFGPGRFWGNSLYGSINTTVGLEDVHNVGVNYHAELSSATKFDLGYFAIDGGHYSGTYTPDSGRYTANYVRSDDVTQTNLQEKNMWVGRVSQDIPLGIEDLDTQLGASYWISQIDNKKTNQTGRRQAWSVFTKVNYGQLGLTLTGGKNDVNNKDLIQPDTSLMGSYDTEYAVANKASYYTADLGYAFKDVGKIGNITPYMMYSLYNKDQADAKDSIRNILGVSIDHKQLSLVAEYIMSKNDPFIGGHAGSLALGDDNKWNKLLNLTLFYYF</sequence>
<dbReference type="SUPFAM" id="SSF56935">
    <property type="entry name" value="Porins"/>
    <property type="match status" value="1"/>
</dbReference>
<name>A0A833PID8_ACIBZ</name>
<dbReference type="AlphaFoldDB" id="A0A833PID8"/>
<keyword evidence="1" id="KW-0732">Signal</keyword>
<feature type="chain" id="PRO_5032448402" evidence="1">
    <location>
        <begin position="24"/>
        <end position="390"/>
    </location>
</feature>
<evidence type="ECO:0000313" key="2">
    <source>
        <dbReference type="EMBL" id="KAF1028293.1"/>
    </source>
</evidence>
<gene>
    <name evidence="2" type="ORF">GAK29_00173</name>
</gene>
<organism evidence="2 3">
    <name type="scientific">Acinetobacter bereziniae</name>
    <name type="common">Acinetobacter genomosp. 10</name>
    <dbReference type="NCBI Taxonomy" id="106648"/>
    <lineage>
        <taxon>Bacteria</taxon>
        <taxon>Pseudomonadati</taxon>
        <taxon>Pseudomonadota</taxon>
        <taxon>Gammaproteobacteria</taxon>
        <taxon>Moraxellales</taxon>
        <taxon>Moraxellaceae</taxon>
        <taxon>Acinetobacter</taxon>
    </lineage>
</organism>
<dbReference type="EMBL" id="WNDP01000002">
    <property type="protein sequence ID" value="KAF1028293.1"/>
    <property type="molecule type" value="Genomic_DNA"/>
</dbReference>
<dbReference type="Proteomes" id="UP000490535">
    <property type="component" value="Unassembled WGS sequence"/>
</dbReference>
<comment type="caution">
    <text evidence="2">The sequence shown here is derived from an EMBL/GenBank/DDBJ whole genome shotgun (WGS) entry which is preliminary data.</text>
</comment>
<evidence type="ECO:0000256" key="1">
    <source>
        <dbReference type="SAM" id="SignalP"/>
    </source>
</evidence>
<feature type="signal peptide" evidence="1">
    <location>
        <begin position="1"/>
        <end position="23"/>
    </location>
</feature>
<proteinExistence type="predicted"/>
<evidence type="ECO:0000313" key="3">
    <source>
        <dbReference type="Proteomes" id="UP000490535"/>
    </source>
</evidence>